<feature type="domain" description="Cyclin-like" evidence="7">
    <location>
        <begin position="571"/>
        <end position="653"/>
    </location>
</feature>
<evidence type="ECO:0000313" key="9">
    <source>
        <dbReference type="EMBL" id="KAK9156160.1"/>
    </source>
</evidence>
<dbReference type="CDD" id="cd20507">
    <property type="entry name" value="CYCLIN_CCNB1-like_rpt1"/>
    <property type="match status" value="1"/>
</dbReference>
<dbReference type="PANTHER" id="PTHR10177">
    <property type="entry name" value="CYCLINS"/>
    <property type="match status" value="1"/>
</dbReference>
<evidence type="ECO:0000256" key="2">
    <source>
        <dbReference type="ARBA" id="ARBA00022618"/>
    </source>
</evidence>
<feature type="domain" description="Cyclin-like" evidence="7">
    <location>
        <begin position="474"/>
        <end position="558"/>
    </location>
</feature>
<protein>
    <recommendedName>
        <fullName evidence="11">B-like cyclin</fullName>
    </recommendedName>
</protein>
<comment type="caution">
    <text evidence="9">The sequence shown here is derived from an EMBL/GenBank/DDBJ whole genome shotgun (WGS) entry which is preliminary data.</text>
</comment>
<keyword evidence="3 5" id="KW-0195">Cyclin</keyword>
<dbReference type="GO" id="GO:0051301">
    <property type="term" value="P:cell division"/>
    <property type="evidence" value="ECO:0007669"/>
    <property type="project" value="UniProtKB-KW"/>
</dbReference>
<evidence type="ECO:0000259" key="7">
    <source>
        <dbReference type="SMART" id="SM00385"/>
    </source>
</evidence>
<evidence type="ECO:0000256" key="5">
    <source>
        <dbReference type="RuleBase" id="RU000383"/>
    </source>
</evidence>
<accession>A0AAP0PV83</accession>
<feature type="domain" description="Cyclin C-terminal" evidence="8">
    <location>
        <begin position="567"/>
        <end position="684"/>
    </location>
</feature>
<dbReference type="Pfam" id="PF02984">
    <property type="entry name" value="Cyclin_C"/>
    <property type="match status" value="1"/>
</dbReference>
<dbReference type="Gene3D" id="1.10.472.10">
    <property type="entry name" value="Cyclin-like"/>
    <property type="match status" value="2"/>
</dbReference>
<evidence type="ECO:0000256" key="3">
    <source>
        <dbReference type="ARBA" id="ARBA00023127"/>
    </source>
</evidence>
<dbReference type="AlphaFoldDB" id="A0AAP0PV83"/>
<reference evidence="9 10" key="1">
    <citation type="submission" date="2024-01" db="EMBL/GenBank/DDBJ databases">
        <title>Genome assemblies of Stephania.</title>
        <authorList>
            <person name="Yang L."/>
        </authorList>
    </citation>
    <scope>NUCLEOTIDE SEQUENCE [LARGE SCALE GENOMIC DNA]</scope>
    <source>
        <strain evidence="9">QJT</strain>
        <tissue evidence="9">Leaf</tissue>
    </source>
</reference>
<dbReference type="InterPro" id="IPR013763">
    <property type="entry name" value="Cyclin-like_dom"/>
</dbReference>
<proteinExistence type="inferred from homology"/>
<sequence length="689" mass="76271">MVSKCRAMAGHRATDDRGGAVKNGRVRDLKIFADAQNNKVSGSDCAGAEKAKTAAMPLMTTTTRKLLSTAKGVNLKVSNDLKVKVENSENWKGKRVSTVNAKERKALADISNARSNLSRGRASGESKPVVSVGQTTIDTNVPSKKSVTAKIVADSEKCKSKQVRSVNLNVGKKVSADFSNVKAYLSKTRFSHGAKLVYDGSEKCGQVLGKINCGKNLPRPRVSVETMPSSQVSSREPVLDFMNSSGRHSRNSVKIKIRKKVVTDLSNAKGSFQKNRASDSFTSLNGKTKGCSSINGVPIRPGHQAAAGNVDASSRRSLRPFGKNALTVFSGQMNSKSRRVSALKVSVSAAATSLKKKNNIRTSTIPKNVAFIVSNECNLEKTPSDERSDTSIGTQDANLGTKRVRRRSFTSSFMERLEEKLPNIDDDRNPLEVSAYIDDIYQYYWVMEAQYPSLVNYMETQTDVTPDMRGILVNWLIEVHFKYELMPETLFLMVALFDRFLSIVKIAKSEIQLVGLTALLLASKYEDFWHPRIKELISVSAGSYTSAHMLGMEKLILEKLMFRLNIPTPYVFMLRFLKAAQSDGKLENLSFYLIELCLVKYEALSFKASLLAASAIYVARCTLHMTPAWTPLLCKHAHYEESQLRACANMILKFQKVASTGPLMVTYEKYAHPEHSRVAEITPIEKLPQ</sequence>
<name>A0AAP0PV83_9MAGN</name>
<keyword evidence="4" id="KW-0131">Cell cycle</keyword>
<dbReference type="FunFam" id="1.10.472.10:FF:000057">
    <property type="entry name" value="Cyclin N-terminal domain containing 2"/>
    <property type="match status" value="1"/>
</dbReference>
<keyword evidence="10" id="KW-1185">Reference proteome</keyword>
<dbReference type="SUPFAM" id="SSF47954">
    <property type="entry name" value="Cyclin-like"/>
    <property type="match status" value="2"/>
</dbReference>
<dbReference type="SMART" id="SM01332">
    <property type="entry name" value="Cyclin_C"/>
    <property type="match status" value="1"/>
</dbReference>
<evidence type="ECO:0000256" key="6">
    <source>
        <dbReference type="SAM" id="MobiDB-lite"/>
    </source>
</evidence>
<dbReference type="SMART" id="SM00385">
    <property type="entry name" value="CYCLIN"/>
    <property type="match status" value="2"/>
</dbReference>
<comment type="similarity">
    <text evidence="1">Belongs to the cyclin family. Cyclin AB subfamily.</text>
</comment>
<evidence type="ECO:0008006" key="11">
    <source>
        <dbReference type="Google" id="ProtNLM"/>
    </source>
</evidence>
<evidence type="ECO:0000259" key="8">
    <source>
        <dbReference type="SMART" id="SM01332"/>
    </source>
</evidence>
<dbReference type="InterPro" id="IPR039361">
    <property type="entry name" value="Cyclin"/>
</dbReference>
<evidence type="ECO:0000256" key="1">
    <source>
        <dbReference type="ARBA" id="ARBA00006955"/>
    </source>
</evidence>
<dbReference type="Pfam" id="PF00134">
    <property type="entry name" value="Cyclin_N"/>
    <property type="match status" value="1"/>
</dbReference>
<dbReference type="EMBL" id="JBBNAE010000001">
    <property type="protein sequence ID" value="KAK9156160.1"/>
    <property type="molecule type" value="Genomic_DNA"/>
</dbReference>
<evidence type="ECO:0000256" key="4">
    <source>
        <dbReference type="ARBA" id="ARBA00023306"/>
    </source>
</evidence>
<evidence type="ECO:0000313" key="10">
    <source>
        <dbReference type="Proteomes" id="UP001417504"/>
    </source>
</evidence>
<organism evidence="9 10">
    <name type="scientific">Stephania japonica</name>
    <dbReference type="NCBI Taxonomy" id="461633"/>
    <lineage>
        <taxon>Eukaryota</taxon>
        <taxon>Viridiplantae</taxon>
        <taxon>Streptophyta</taxon>
        <taxon>Embryophyta</taxon>
        <taxon>Tracheophyta</taxon>
        <taxon>Spermatophyta</taxon>
        <taxon>Magnoliopsida</taxon>
        <taxon>Ranunculales</taxon>
        <taxon>Menispermaceae</taxon>
        <taxon>Menispermoideae</taxon>
        <taxon>Cissampelideae</taxon>
        <taxon>Stephania</taxon>
    </lineage>
</organism>
<feature type="region of interest" description="Disordered" evidence="6">
    <location>
        <begin position="1"/>
        <end position="20"/>
    </location>
</feature>
<dbReference type="InterPro" id="IPR036915">
    <property type="entry name" value="Cyclin-like_sf"/>
</dbReference>
<keyword evidence="2" id="KW-0132">Cell division</keyword>
<dbReference type="Proteomes" id="UP001417504">
    <property type="component" value="Unassembled WGS sequence"/>
</dbReference>
<dbReference type="InterPro" id="IPR006671">
    <property type="entry name" value="Cyclin_N"/>
</dbReference>
<dbReference type="InterPro" id="IPR004367">
    <property type="entry name" value="Cyclin_C-dom"/>
</dbReference>
<dbReference type="FunFam" id="1.10.472.10:FF:000091">
    <property type="entry name" value="putative cyclin-B3-1 isoform X3"/>
    <property type="match status" value="1"/>
</dbReference>
<gene>
    <name evidence="9" type="ORF">Sjap_003640</name>
</gene>